<evidence type="ECO:0000256" key="1">
    <source>
        <dbReference type="ARBA" id="ARBA00001974"/>
    </source>
</evidence>
<dbReference type="Gene3D" id="3.30.560.10">
    <property type="entry name" value="Glucose Oxidase, domain 3"/>
    <property type="match status" value="1"/>
</dbReference>
<dbReference type="SUPFAM" id="SSF51905">
    <property type="entry name" value="FAD/NAD(P)-binding domain"/>
    <property type="match status" value="1"/>
</dbReference>
<reference evidence="6 7" key="1">
    <citation type="journal article" date="2016" name="Genome Biol. Evol.">
        <title>Gene Family Evolution Reflects Adaptation to Soil Environmental Stressors in the Genome of the Collembolan Orchesella cincta.</title>
        <authorList>
            <person name="Faddeeva-Vakhrusheva A."/>
            <person name="Derks M.F."/>
            <person name="Anvar S.Y."/>
            <person name="Agamennone V."/>
            <person name="Suring W."/>
            <person name="Smit S."/>
            <person name="van Straalen N.M."/>
            <person name="Roelofs D."/>
        </authorList>
    </citation>
    <scope>NUCLEOTIDE SEQUENCE [LARGE SCALE GENOMIC DNA]</scope>
    <source>
        <tissue evidence="6">Mixed pool</tissue>
    </source>
</reference>
<dbReference type="InterPro" id="IPR000172">
    <property type="entry name" value="GMC_OxRdtase_N"/>
</dbReference>
<protein>
    <submittedName>
        <fullName evidence="6">Glucose dehydrogenase [FAD, quinone]</fullName>
    </submittedName>
</protein>
<evidence type="ECO:0000313" key="6">
    <source>
        <dbReference type="EMBL" id="ODM89792.1"/>
    </source>
</evidence>
<dbReference type="Proteomes" id="UP000094527">
    <property type="component" value="Unassembled WGS sequence"/>
</dbReference>
<dbReference type="GO" id="GO:0050660">
    <property type="term" value="F:flavin adenine dinucleotide binding"/>
    <property type="evidence" value="ECO:0007669"/>
    <property type="project" value="InterPro"/>
</dbReference>
<comment type="similarity">
    <text evidence="2">Belongs to the GMC oxidoreductase family.</text>
</comment>
<feature type="non-terminal residue" evidence="6">
    <location>
        <position position="387"/>
    </location>
</feature>
<accession>A0A1D2MA35</accession>
<evidence type="ECO:0000259" key="5">
    <source>
        <dbReference type="PROSITE" id="PS00624"/>
    </source>
</evidence>
<keyword evidence="7" id="KW-1185">Reference proteome</keyword>
<feature type="domain" description="Glucose-methanol-choline oxidoreductase N-terminal" evidence="5">
    <location>
        <begin position="60"/>
        <end position="74"/>
    </location>
</feature>
<dbReference type="Pfam" id="PF05199">
    <property type="entry name" value="GMC_oxred_C"/>
    <property type="match status" value="1"/>
</dbReference>
<comment type="caution">
    <text evidence="6">The sequence shown here is derived from an EMBL/GenBank/DDBJ whole genome shotgun (WGS) entry which is preliminary data.</text>
</comment>
<dbReference type="Pfam" id="PF00732">
    <property type="entry name" value="GMC_oxred_N"/>
    <property type="match status" value="1"/>
</dbReference>
<proteinExistence type="inferred from homology"/>
<sequence length="387" mass="43787">AYRGFLEPFLHRTNLHIYRFAHVNKIHLGKKTKRAYGLTYKRHGVEHFVRAKREIIISAGAIDSPKLLMVSGIGPKEHLQSLGIKCQIDLPVGKNLMDHIMIVFGPFIVDTPGKTIVPGRDITLHTAVEYFSKWKGIMASAVAANAVAYIHTKFSKERVSSLEESPDIQLLLLPVNHNLHDAYEEATSVKPGLMRKYMEGLEEKDSFMVNVMLGRQRSRGEIKLASTDPLASPMMDPKYFSHPDDIRRLVDGINFTVQMVENTKAFRRIGTRLTKRHFPGCEKYELKTDLYYECYARHMTLTDYHQCGTCAMGYGSEDPKAVVDSKLRVLHAKGLRVVDASIIPEIPNGNINAAVIMIADKASEFILDYWGQVDSEMLSRFTARYLS</sequence>
<keyword evidence="4" id="KW-0274">FAD</keyword>
<organism evidence="6 7">
    <name type="scientific">Orchesella cincta</name>
    <name type="common">Springtail</name>
    <name type="synonym">Podura cincta</name>
    <dbReference type="NCBI Taxonomy" id="48709"/>
    <lineage>
        <taxon>Eukaryota</taxon>
        <taxon>Metazoa</taxon>
        <taxon>Ecdysozoa</taxon>
        <taxon>Arthropoda</taxon>
        <taxon>Hexapoda</taxon>
        <taxon>Collembola</taxon>
        <taxon>Entomobryomorpha</taxon>
        <taxon>Entomobryoidea</taxon>
        <taxon>Orchesellidae</taxon>
        <taxon>Orchesellinae</taxon>
        <taxon>Orchesella</taxon>
    </lineage>
</organism>
<comment type="cofactor">
    <cofactor evidence="1">
        <name>FAD</name>
        <dbReference type="ChEBI" id="CHEBI:57692"/>
    </cofactor>
</comment>
<gene>
    <name evidence="6" type="ORF">Ocin01_16891</name>
</gene>
<dbReference type="Gene3D" id="3.50.50.60">
    <property type="entry name" value="FAD/NAD(P)-binding domain"/>
    <property type="match status" value="1"/>
</dbReference>
<dbReference type="STRING" id="48709.A0A1D2MA35"/>
<evidence type="ECO:0000256" key="4">
    <source>
        <dbReference type="ARBA" id="ARBA00022827"/>
    </source>
</evidence>
<dbReference type="OrthoDB" id="269227at2759"/>
<evidence type="ECO:0000256" key="2">
    <source>
        <dbReference type="ARBA" id="ARBA00010790"/>
    </source>
</evidence>
<dbReference type="PROSITE" id="PS00624">
    <property type="entry name" value="GMC_OXRED_2"/>
    <property type="match status" value="1"/>
</dbReference>
<evidence type="ECO:0000256" key="3">
    <source>
        <dbReference type="ARBA" id="ARBA00022630"/>
    </source>
</evidence>
<dbReference type="AlphaFoldDB" id="A0A1D2MA35"/>
<dbReference type="PANTHER" id="PTHR11552">
    <property type="entry name" value="GLUCOSE-METHANOL-CHOLINE GMC OXIDOREDUCTASE"/>
    <property type="match status" value="1"/>
</dbReference>
<dbReference type="EMBL" id="LJIJ01002358">
    <property type="protein sequence ID" value="ODM89792.1"/>
    <property type="molecule type" value="Genomic_DNA"/>
</dbReference>
<dbReference type="SUPFAM" id="SSF54373">
    <property type="entry name" value="FAD-linked reductases, C-terminal domain"/>
    <property type="match status" value="1"/>
</dbReference>
<dbReference type="InterPro" id="IPR036188">
    <property type="entry name" value="FAD/NAD-bd_sf"/>
</dbReference>
<dbReference type="InterPro" id="IPR012132">
    <property type="entry name" value="GMC_OxRdtase"/>
</dbReference>
<keyword evidence="3" id="KW-0285">Flavoprotein</keyword>
<dbReference type="GO" id="GO:0016614">
    <property type="term" value="F:oxidoreductase activity, acting on CH-OH group of donors"/>
    <property type="evidence" value="ECO:0007669"/>
    <property type="project" value="InterPro"/>
</dbReference>
<dbReference type="OMA" id="CAGMVSK"/>
<feature type="non-terminal residue" evidence="6">
    <location>
        <position position="1"/>
    </location>
</feature>
<dbReference type="InterPro" id="IPR007867">
    <property type="entry name" value="GMC_OxRtase_C"/>
</dbReference>
<dbReference type="PANTHER" id="PTHR11552:SF147">
    <property type="entry name" value="CHOLINE DEHYDROGENASE, MITOCHONDRIAL"/>
    <property type="match status" value="1"/>
</dbReference>
<evidence type="ECO:0000313" key="7">
    <source>
        <dbReference type="Proteomes" id="UP000094527"/>
    </source>
</evidence>
<name>A0A1D2MA35_ORCCI</name>